<accession>A0A1Z2LBW9</accession>
<organism evidence="4 5">
    <name type="scientific">Streptomyces albireticuli</name>
    <dbReference type="NCBI Taxonomy" id="1940"/>
    <lineage>
        <taxon>Bacteria</taxon>
        <taxon>Bacillati</taxon>
        <taxon>Actinomycetota</taxon>
        <taxon>Actinomycetes</taxon>
        <taxon>Kitasatosporales</taxon>
        <taxon>Streptomycetaceae</taxon>
        <taxon>Streptomyces</taxon>
    </lineage>
</organism>
<feature type="compositionally biased region" description="Low complexity" evidence="1">
    <location>
        <begin position="685"/>
        <end position="699"/>
    </location>
</feature>
<evidence type="ECO:0000313" key="5">
    <source>
        <dbReference type="Proteomes" id="UP000195755"/>
    </source>
</evidence>
<dbReference type="EMBL" id="CP021744">
    <property type="protein sequence ID" value="ARZ71708.1"/>
    <property type="molecule type" value="Genomic_DNA"/>
</dbReference>
<feature type="transmembrane region" description="Helical" evidence="2">
    <location>
        <begin position="464"/>
        <end position="484"/>
    </location>
</feature>
<proteinExistence type="predicted"/>
<evidence type="ECO:0000313" key="4">
    <source>
        <dbReference type="EMBL" id="ARZ71708.1"/>
    </source>
</evidence>
<sequence>MGGVLSAAALALWWLSDPSLLAGAVILGVVSALTLLATALAAAWPAGTLSATLRRPAGTRHDAAEELARRLRREYEEETLLRRLYESALPVVWSPVAGAPSSPSRPGAGSGPPVFRSNQLDDLATVFRRMEAPRLVVVGPPGSGKSTFAQLLSLALLEGREAGSGEPVPVLLPLASFDPSHTSLRGWLYDGIATAHPGLTRSRSYGPLIARTLLDSGQVLPVLDGLDELPLQAQLSALLALRTDFPGDAPLVITCRTREYDSLTAATAPLAGVTVIGPAPVPLDEALGMLRRATPPGRDGWGGWRWTAIAEHVRHHPVGPVARALTSPLTVSLAATVYAHPGTDPAELADPARFPSVAAVEEHLLARFVPAAFARPEHQVPHRPGWDPEKARHYLAYLARRLRDQPRAGGAVWWESRRPVRPAGGRWIRALAWTASVVFAGLAPWLAWRTLPGTGGSGTPLEKAWWGVVLAASLVSLWYAWAAVRRRRSGGAVRQGYHRVSVGGYYRRVAGPQVFPHSRRRRPWAGGAWPRASLRSGRRVALVRGAGAAALVGVTGAVWAFCAPDALADPGPGLLSLGLFCAVLASASSLWPSSLLSRGVLAARGRLPWRLRSFLADAHRLGVLRRAGATYQFRHARLQEHLAGVPVPAEAAVSAERLSPWRQPSATPAPRHKPPGARPRGTPFAASPAAQPAQPAQSAERVEPDEPRRLTAQLAEQAPPGREVPLHVQVTRGTTEEGVPLRPFAIPAGGARLLVTVHAPGLQALGDLQQELTVLPGRDSDVLHFGLRTTAPGLHAVTVRAFRGGSLLGELRLQISVRPGTPARDGPAHGAPLSTAFDPGEVSLQVHKEADGSYSFQLLGETAYAPESFRLLAGDSRGATERIYDELRRTAAAAGPGGGLDTDRARRRLRNLGVQLWASAVPDAVRRQFWDEAGRVTALTVLGEHDVVPWELLYPLDGGREGEGFLAEWLPVVRRVFGQDRVRELSLSRAAFVVPPGSPPEAEREVAALRARLGSAVAYGGTLTHGAAVSTLIDKGLTGLLHFACHNAFTSGGSHVAMADGPFDPVDLAYATQSGALRATHPLVFFNACRSAGQIDWFSSGMGWAPQFLKAGAGAFVGTLWPVRSDSALTFAGAFYDHLLTDGQTLGQASLNARRAIRDQGGDPTWLAYAMYGSPAARASTP</sequence>
<keyword evidence="2" id="KW-0812">Transmembrane</keyword>
<gene>
    <name evidence="4" type="ORF">SMD11_6132</name>
</gene>
<feature type="region of interest" description="Disordered" evidence="1">
    <location>
        <begin position="656"/>
        <end position="708"/>
    </location>
</feature>
<dbReference type="PROSITE" id="PS50837">
    <property type="entry name" value="NACHT"/>
    <property type="match status" value="1"/>
</dbReference>
<feature type="domain" description="NACHT" evidence="3">
    <location>
        <begin position="133"/>
        <end position="257"/>
    </location>
</feature>
<keyword evidence="2" id="KW-0472">Membrane</keyword>
<dbReference type="InterPro" id="IPR024983">
    <property type="entry name" value="CHAT_dom"/>
</dbReference>
<dbReference type="SUPFAM" id="SSF52540">
    <property type="entry name" value="P-loop containing nucleoside triphosphate hydrolases"/>
    <property type="match status" value="1"/>
</dbReference>
<dbReference type="KEGG" id="salj:SMD11_6132"/>
<feature type="transmembrane region" description="Helical" evidence="2">
    <location>
        <begin position="541"/>
        <end position="561"/>
    </location>
</feature>
<keyword evidence="2" id="KW-1133">Transmembrane helix</keyword>
<protein>
    <recommendedName>
        <fullName evidence="3">NACHT domain-containing protein</fullName>
    </recommendedName>
</protein>
<evidence type="ECO:0000259" key="3">
    <source>
        <dbReference type="PROSITE" id="PS50837"/>
    </source>
</evidence>
<name>A0A1Z2LBW9_9ACTN</name>
<dbReference type="Pfam" id="PF12770">
    <property type="entry name" value="CHAT"/>
    <property type="match status" value="1"/>
</dbReference>
<evidence type="ECO:0000256" key="2">
    <source>
        <dbReference type="SAM" id="Phobius"/>
    </source>
</evidence>
<reference evidence="4 5" key="1">
    <citation type="submission" date="2017-06" db="EMBL/GenBank/DDBJ databases">
        <title>Streptomyces albireticuli Genome sequencing and assembly.</title>
        <authorList>
            <person name="Wang Y."/>
            <person name="Du B."/>
            <person name="Ding Y."/>
            <person name="Liu H."/>
            <person name="Hou Q."/>
            <person name="Liu K."/>
            <person name="Yao L."/>
            <person name="Wang C."/>
        </authorList>
    </citation>
    <scope>NUCLEOTIDE SEQUENCE [LARGE SCALE GENOMIC DNA]</scope>
    <source>
        <strain evidence="4 5">MDJK11</strain>
    </source>
</reference>
<dbReference type="Gene3D" id="3.40.50.300">
    <property type="entry name" value="P-loop containing nucleotide triphosphate hydrolases"/>
    <property type="match status" value="1"/>
</dbReference>
<evidence type="ECO:0000256" key="1">
    <source>
        <dbReference type="SAM" id="MobiDB-lite"/>
    </source>
</evidence>
<dbReference type="Pfam" id="PF05729">
    <property type="entry name" value="NACHT"/>
    <property type="match status" value="1"/>
</dbReference>
<dbReference type="AlphaFoldDB" id="A0A1Z2LBW9"/>
<dbReference type="Proteomes" id="UP000195755">
    <property type="component" value="Chromosome"/>
</dbReference>
<feature type="transmembrane region" description="Helical" evidence="2">
    <location>
        <begin position="427"/>
        <end position="448"/>
    </location>
</feature>
<dbReference type="InterPro" id="IPR007111">
    <property type="entry name" value="NACHT_NTPase"/>
</dbReference>
<dbReference type="InterPro" id="IPR027417">
    <property type="entry name" value="P-loop_NTPase"/>
</dbReference>